<evidence type="ECO:0008006" key="4">
    <source>
        <dbReference type="Google" id="ProtNLM"/>
    </source>
</evidence>
<accession>A0ABV1FS02</accession>
<dbReference type="Proteomes" id="UP001487296">
    <property type="component" value="Unassembled WGS sequence"/>
</dbReference>
<keyword evidence="1" id="KW-0472">Membrane</keyword>
<sequence>MKNAFCLGMGVFITLVFLLFPSWIFEAGYYETEFSNEMYNENLYLVVAVITAAVAWGGAALFYYVVNSVSFSRWYHWLLTLGVASVLTTVACYAYPNSVFSELGYDFSSQLVGFCLIDFLAAVALFVVASFAMRWWSSNCRHTPIPE</sequence>
<keyword evidence="1" id="KW-0812">Transmembrane</keyword>
<keyword evidence="3" id="KW-1185">Reference proteome</keyword>
<evidence type="ECO:0000256" key="1">
    <source>
        <dbReference type="SAM" id="Phobius"/>
    </source>
</evidence>
<reference evidence="2 3" key="1">
    <citation type="submission" date="2024-04" db="EMBL/GenBank/DDBJ databases">
        <title>Human intestinal bacterial collection.</title>
        <authorList>
            <person name="Pauvert C."/>
            <person name="Hitch T.C.A."/>
            <person name="Clavel T."/>
        </authorList>
    </citation>
    <scope>NUCLEOTIDE SEQUENCE [LARGE SCALE GENOMIC DNA]</scope>
    <source>
        <strain evidence="2 3">CLA-AA-H145</strain>
    </source>
</reference>
<protein>
    <recommendedName>
        <fullName evidence="4">Integral membrane protein</fullName>
    </recommendedName>
</protein>
<organism evidence="2 3">
    <name type="scientific">Hallella faecis</name>
    <dbReference type="NCBI Taxonomy" id="2841596"/>
    <lineage>
        <taxon>Bacteria</taxon>
        <taxon>Pseudomonadati</taxon>
        <taxon>Bacteroidota</taxon>
        <taxon>Bacteroidia</taxon>
        <taxon>Bacteroidales</taxon>
        <taxon>Prevotellaceae</taxon>
        <taxon>Hallella</taxon>
    </lineage>
</organism>
<name>A0ABV1FS02_9BACT</name>
<comment type="caution">
    <text evidence="2">The sequence shown here is derived from an EMBL/GenBank/DDBJ whole genome shotgun (WGS) entry which is preliminary data.</text>
</comment>
<feature type="transmembrane region" description="Helical" evidence="1">
    <location>
        <begin position="43"/>
        <end position="65"/>
    </location>
</feature>
<gene>
    <name evidence="2" type="ORF">AAAT34_08925</name>
</gene>
<proteinExistence type="predicted"/>
<feature type="transmembrane region" description="Helical" evidence="1">
    <location>
        <begin position="111"/>
        <end position="132"/>
    </location>
</feature>
<evidence type="ECO:0000313" key="3">
    <source>
        <dbReference type="Proteomes" id="UP001487296"/>
    </source>
</evidence>
<dbReference type="RefSeq" id="WP_215760211.1">
    <property type="nucleotide sequence ID" value="NZ_JAHKBE010000034.1"/>
</dbReference>
<feature type="transmembrane region" description="Helical" evidence="1">
    <location>
        <begin position="77"/>
        <end position="96"/>
    </location>
</feature>
<keyword evidence="1" id="KW-1133">Transmembrane helix</keyword>
<evidence type="ECO:0000313" key="2">
    <source>
        <dbReference type="EMBL" id="MEQ2487172.1"/>
    </source>
</evidence>
<dbReference type="EMBL" id="JBBNFP010000035">
    <property type="protein sequence ID" value="MEQ2487172.1"/>
    <property type="molecule type" value="Genomic_DNA"/>
</dbReference>